<evidence type="ECO:0008006" key="5">
    <source>
        <dbReference type="Google" id="ProtNLM"/>
    </source>
</evidence>
<reference evidence="3 4" key="1">
    <citation type="submission" date="2016-03" db="EMBL/GenBank/DDBJ databases">
        <title>Chemosynthetic sulphur-oxidizing symbionts of marine invertebrate animals are capable of nitrogen fixation.</title>
        <authorList>
            <person name="Petersen J.M."/>
            <person name="Kemper A."/>
            <person name="Gruber-Vodicka H."/>
            <person name="Cardini U."/>
            <person name="Geest Mvander."/>
            <person name="Kleiner M."/>
            <person name="Bulgheresi S."/>
            <person name="Fussmann M."/>
            <person name="Herbold C."/>
            <person name="Seah B.K.B."/>
            <person name="Antony C.Paul."/>
            <person name="Liu D."/>
            <person name="Belitz A."/>
            <person name="Weber M."/>
        </authorList>
    </citation>
    <scope>NUCLEOTIDE SEQUENCE [LARGE SCALE GENOMIC DNA]</scope>
    <source>
        <strain evidence="3">G_D</strain>
    </source>
</reference>
<dbReference type="Proteomes" id="UP000094849">
    <property type="component" value="Unassembled WGS sequence"/>
</dbReference>
<dbReference type="AlphaFoldDB" id="A0A1E2USJ3"/>
<name>A0A1E2USJ3_9GAMM</name>
<gene>
    <name evidence="3" type="ORF">A3196_13715</name>
</gene>
<feature type="domain" description="DUF4213" evidence="2">
    <location>
        <begin position="10"/>
        <end position="89"/>
    </location>
</feature>
<dbReference type="RefSeq" id="WP_069005537.1">
    <property type="nucleotide sequence ID" value="NZ_LVJW01000003.1"/>
</dbReference>
<organism evidence="3 4">
    <name type="scientific">Candidatus Thiodiazotropha endoloripes</name>
    <dbReference type="NCBI Taxonomy" id="1818881"/>
    <lineage>
        <taxon>Bacteria</taxon>
        <taxon>Pseudomonadati</taxon>
        <taxon>Pseudomonadota</taxon>
        <taxon>Gammaproteobacteria</taxon>
        <taxon>Chromatiales</taxon>
        <taxon>Sedimenticolaceae</taxon>
        <taxon>Candidatus Thiodiazotropha</taxon>
    </lineage>
</organism>
<proteinExistence type="predicted"/>
<dbReference type="Gene3D" id="3.30.390.100">
    <property type="match status" value="1"/>
</dbReference>
<dbReference type="Gene3D" id="3.40.50.11590">
    <property type="match status" value="1"/>
</dbReference>
<evidence type="ECO:0000259" key="2">
    <source>
        <dbReference type="Pfam" id="PF13938"/>
    </source>
</evidence>
<dbReference type="SUPFAM" id="SSF159713">
    <property type="entry name" value="Dhaf3308-like"/>
    <property type="match status" value="1"/>
</dbReference>
<dbReference type="STRING" id="1818881.A3196_13715"/>
<feature type="domain" description="Putative heavy-metal chelation" evidence="1">
    <location>
        <begin position="114"/>
        <end position="250"/>
    </location>
</feature>
<dbReference type="OrthoDB" id="9806942at2"/>
<evidence type="ECO:0000259" key="1">
    <source>
        <dbReference type="Pfam" id="PF04016"/>
    </source>
</evidence>
<sequence length="319" mass="36028">MNAHHPWSLYQQLLDQLTDDGRVEEVQIGLTWTLVRDRSSTGLAMSPGRMTRILPWSGTLVGRNLKQLAGWVKSWNQHEAAIGMAALNAEINSNNPLTESATPLFPKGSANLAVFEHFKPQLTGKKVVVIGRYPGIEHLLDGDFELTILERNPTSEDLPDPAAEFLLRDAEWVFLSATTLINKTFPRLAELSREAQVVLMGPTTPWLEIFKDYGIDYLAGIQIHACEQLWQTAREGGGTRIFETGVRYAIADLQSDELTRLKGAIGSIFNQREGLKKEMEAWYQQHNQPYPGKQNLLQLDQQLSRLDSRYKQEWDGLNC</sequence>
<dbReference type="InterPro" id="IPR007161">
    <property type="entry name" value="DUF364"/>
</dbReference>
<dbReference type="InterPro" id="IPR025251">
    <property type="entry name" value="DUF4213"/>
</dbReference>
<protein>
    <recommendedName>
        <fullName evidence="5">Heavy-metal chelation domain-containing protein</fullName>
    </recommendedName>
</protein>
<keyword evidence="4" id="KW-1185">Reference proteome</keyword>
<evidence type="ECO:0000313" key="4">
    <source>
        <dbReference type="Proteomes" id="UP000094849"/>
    </source>
</evidence>
<evidence type="ECO:0000313" key="3">
    <source>
        <dbReference type="EMBL" id="ODB97723.1"/>
    </source>
</evidence>
<dbReference type="EMBL" id="LVJZ01000003">
    <property type="protein sequence ID" value="ODB97723.1"/>
    <property type="molecule type" value="Genomic_DNA"/>
</dbReference>
<accession>A0A1E2USJ3</accession>
<dbReference type="Pfam" id="PF13938">
    <property type="entry name" value="DUF4213"/>
    <property type="match status" value="1"/>
</dbReference>
<comment type="caution">
    <text evidence="3">The sequence shown here is derived from an EMBL/GenBank/DDBJ whole genome shotgun (WGS) entry which is preliminary data.</text>
</comment>
<dbReference type="Pfam" id="PF04016">
    <property type="entry name" value="DUF364"/>
    <property type="match status" value="1"/>
</dbReference>